<dbReference type="EMBL" id="CP045798">
    <property type="protein sequence ID" value="QNB45867.1"/>
    <property type="molecule type" value="Genomic_DNA"/>
</dbReference>
<evidence type="ECO:0000259" key="4">
    <source>
        <dbReference type="Pfam" id="PF01599"/>
    </source>
</evidence>
<keyword evidence="2" id="KW-0689">Ribosomal protein</keyword>
<proteinExistence type="predicted"/>
<dbReference type="GO" id="GO:0005840">
    <property type="term" value="C:ribosome"/>
    <property type="evidence" value="ECO:0007669"/>
    <property type="project" value="UniProtKB-KW"/>
</dbReference>
<reference evidence="5 6" key="1">
    <citation type="journal article" date="2019" name="Front. Microbiol.">
        <title>Thermoanaerosceptrum fracticalcis gen. nov. sp. nov., a Novel Fumarate-Fermenting Microorganism From a Deep Fractured Carbonate Aquifer of the US Great Basin.</title>
        <authorList>
            <person name="Hamilton-Brehm S.D."/>
            <person name="Stewart L.E."/>
            <person name="Zavarin M."/>
            <person name="Caldwell M."/>
            <person name="Lawson P.A."/>
            <person name="Onstott T.C."/>
            <person name="Grzymski J."/>
            <person name="Neveux I."/>
            <person name="Lollar B.S."/>
            <person name="Russell C.E."/>
            <person name="Moser D.P."/>
        </authorList>
    </citation>
    <scope>NUCLEOTIDE SEQUENCE [LARGE SCALE GENOMIC DNA]</scope>
    <source>
        <strain evidence="5 6">DRI-13</strain>
    </source>
</reference>
<dbReference type="Proteomes" id="UP000515847">
    <property type="component" value="Chromosome"/>
</dbReference>
<evidence type="ECO:0000256" key="1">
    <source>
        <dbReference type="ARBA" id="ARBA00022833"/>
    </source>
</evidence>
<dbReference type="AlphaFoldDB" id="A0A7G6E1B3"/>
<evidence type="ECO:0000313" key="6">
    <source>
        <dbReference type="Proteomes" id="UP000515847"/>
    </source>
</evidence>
<dbReference type="RefSeq" id="WP_153802129.1">
    <property type="nucleotide sequence ID" value="NZ_CP045798.1"/>
</dbReference>
<sequence>MDKRTCPNCGKVWFSADTVNHWECDKCGALIPAPQKRRQFKS</sequence>
<dbReference type="InterPro" id="IPR011332">
    <property type="entry name" value="Ribosomal_zn-bd"/>
</dbReference>
<dbReference type="Gene3D" id="6.20.50.180">
    <property type="match status" value="1"/>
</dbReference>
<evidence type="ECO:0000256" key="2">
    <source>
        <dbReference type="ARBA" id="ARBA00022980"/>
    </source>
</evidence>
<dbReference type="GO" id="GO:1990904">
    <property type="term" value="C:ribonucleoprotein complex"/>
    <property type="evidence" value="ECO:0007669"/>
    <property type="project" value="UniProtKB-KW"/>
</dbReference>
<feature type="domain" description="Small ribosomal subunit protein eS31" evidence="4">
    <location>
        <begin position="3"/>
        <end position="28"/>
    </location>
</feature>
<keyword evidence="6" id="KW-1185">Reference proteome</keyword>
<dbReference type="GO" id="GO:0006412">
    <property type="term" value="P:translation"/>
    <property type="evidence" value="ECO:0007669"/>
    <property type="project" value="InterPro"/>
</dbReference>
<dbReference type="Pfam" id="PF01599">
    <property type="entry name" value="Ribosomal_S27"/>
    <property type="match status" value="1"/>
</dbReference>
<dbReference type="SUPFAM" id="SSF57829">
    <property type="entry name" value="Zn-binding ribosomal proteins"/>
    <property type="match status" value="1"/>
</dbReference>
<accession>A0A7G6E1B3</accession>
<dbReference type="GO" id="GO:0003735">
    <property type="term" value="F:structural constituent of ribosome"/>
    <property type="evidence" value="ECO:0007669"/>
    <property type="project" value="InterPro"/>
</dbReference>
<gene>
    <name evidence="5" type="ORF">BR63_05775</name>
</gene>
<keyword evidence="3" id="KW-0687">Ribonucleoprotein</keyword>
<organism evidence="5 6">
    <name type="scientific">Thermanaerosceptrum fracticalcis</name>
    <dbReference type="NCBI Taxonomy" id="1712410"/>
    <lineage>
        <taxon>Bacteria</taxon>
        <taxon>Bacillati</taxon>
        <taxon>Bacillota</taxon>
        <taxon>Clostridia</taxon>
        <taxon>Eubacteriales</taxon>
        <taxon>Peptococcaceae</taxon>
        <taxon>Thermanaerosceptrum</taxon>
    </lineage>
</organism>
<evidence type="ECO:0000256" key="3">
    <source>
        <dbReference type="ARBA" id="ARBA00023274"/>
    </source>
</evidence>
<keyword evidence="1" id="KW-0862">Zinc</keyword>
<dbReference type="KEGG" id="tfr:BR63_05775"/>
<dbReference type="InterPro" id="IPR002906">
    <property type="entry name" value="Ribosomal_eS31"/>
</dbReference>
<protein>
    <recommendedName>
        <fullName evidence="4">Small ribosomal subunit protein eS31 domain-containing protein</fullName>
    </recommendedName>
</protein>
<name>A0A7G6E1B3_THEFR</name>
<evidence type="ECO:0000313" key="5">
    <source>
        <dbReference type="EMBL" id="QNB45867.1"/>
    </source>
</evidence>